<dbReference type="PRINTS" id="PR00765">
    <property type="entry name" value="CRBOXYPTASEA"/>
</dbReference>
<evidence type="ECO:0000259" key="9">
    <source>
        <dbReference type="PROSITE" id="PS51272"/>
    </source>
</evidence>
<organism evidence="11 12">
    <name type="scientific">Sporosarcina koreensis</name>
    <dbReference type="NCBI Taxonomy" id="334735"/>
    <lineage>
        <taxon>Bacteria</taxon>
        <taxon>Bacillati</taxon>
        <taxon>Bacillota</taxon>
        <taxon>Bacilli</taxon>
        <taxon>Bacillales</taxon>
        <taxon>Caryophanaceae</taxon>
        <taxon>Sporosarcina</taxon>
    </lineage>
</organism>
<dbReference type="InterPro" id="IPR001119">
    <property type="entry name" value="SLH_dom"/>
</dbReference>
<comment type="similarity">
    <text evidence="2 7">Belongs to the peptidase M14 family.</text>
</comment>
<feature type="domain" description="Peptidase M14" evidence="10">
    <location>
        <begin position="36"/>
        <end position="331"/>
    </location>
</feature>
<dbReference type="PANTHER" id="PTHR11705">
    <property type="entry name" value="PROTEASE FAMILY M14 CARBOXYPEPTIDASE A,B"/>
    <property type="match status" value="1"/>
</dbReference>
<dbReference type="PANTHER" id="PTHR11705:SF143">
    <property type="entry name" value="SLL0236 PROTEIN"/>
    <property type="match status" value="1"/>
</dbReference>
<feature type="active site" description="Proton donor/acceptor" evidence="7">
    <location>
        <position position="298"/>
    </location>
</feature>
<feature type="domain" description="SLH" evidence="9">
    <location>
        <begin position="404"/>
        <end position="470"/>
    </location>
</feature>
<evidence type="ECO:0000256" key="3">
    <source>
        <dbReference type="ARBA" id="ARBA00022670"/>
    </source>
</evidence>
<dbReference type="PROSITE" id="PS51272">
    <property type="entry name" value="SLH"/>
    <property type="match status" value="1"/>
</dbReference>
<dbReference type="GO" id="GO:0004180">
    <property type="term" value="F:carboxypeptidase activity"/>
    <property type="evidence" value="ECO:0007669"/>
    <property type="project" value="UniProtKB-KW"/>
</dbReference>
<dbReference type="PROSITE" id="PS52035">
    <property type="entry name" value="PEPTIDASE_M14"/>
    <property type="match status" value="1"/>
</dbReference>
<protein>
    <submittedName>
        <fullName evidence="11">M14 family zinc carboxypeptidase</fullName>
    </submittedName>
</protein>
<keyword evidence="3" id="KW-0645">Protease</keyword>
<evidence type="ECO:0000256" key="4">
    <source>
        <dbReference type="ARBA" id="ARBA00022801"/>
    </source>
</evidence>
<evidence type="ECO:0000256" key="7">
    <source>
        <dbReference type="PROSITE-ProRule" id="PRU01379"/>
    </source>
</evidence>
<proteinExistence type="inferred from homology"/>
<evidence type="ECO:0000256" key="8">
    <source>
        <dbReference type="SAM" id="SignalP"/>
    </source>
</evidence>
<feature type="signal peptide" evidence="8">
    <location>
        <begin position="1"/>
        <end position="25"/>
    </location>
</feature>
<evidence type="ECO:0000259" key="10">
    <source>
        <dbReference type="PROSITE" id="PS52035"/>
    </source>
</evidence>
<keyword evidence="8" id="KW-0732">Signal</keyword>
<dbReference type="InterPro" id="IPR000834">
    <property type="entry name" value="Peptidase_M14"/>
</dbReference>
<reference evidence="12" key="1">
    <citation type="journal article" date="2019" name="Int. J. Syst. Evol. Microbiol.">
        <title>The Global Catalogue of Microorganisms (GCM) 10K type strain sequencing project: providing services to taxonomists for standard genome sequencing and annotation.</title>
        <authorList>
            <consortium name="The Broad Institute Genomics Platform"/>
            <consortium name="The Broad Institute Genome Sequencing Center for Infectious Disease"/>
            <person name="Wu L."/>
            <person name="Ma J."/>
        </authorList>
    </citation>
    <scope>NUCLEOTIDE SEQUENCE [LARGE SCALE GENOMIC DNA]</scope>
    <source>
        <strain evidence="12">KACC 11299</strain>
    </source>
</reference>
<keyword evidence="5" id="KW-0862">Zinc</keyword>
<feature type="chain" id="PRO_5047382475" evidence="8">
    <location>
        <begin position="26"/>
        <end position="592"/>
    </location>
</feature>
<evidence type="ECO:0000313" key="12">
    <source>
        <dbReference type="Proteomes" id="UP001596071"/>
    </source>
</evidence>
<comment type="cofactor">
    <cofactor evidence="1">
        <name>Zn(2+)</name>
        <dbReference type="ChEBI" id="CHEBI:29105"/>
    </cofactor>
</comment>
<gene>
    <name evidence="11" type="ORF">ACFPTP_04615</name>
</gene>
<dbReference type="Proteomes" id="UP001596071">
    <property type="component" value="Unassembled WGS sequence"/>
</dbReference>
<dbReference type="SMART" id="SM00631">
    <property type="entry name" value="Zn_pept"/>
    <property type="match status" value="1"/>
</dbReference>
<evidence type="ECO:0000256" key="2">
    <source>
        <dbReference type="ARBA" id="ARBA00005988"/>
    </source>
</evidence>
<evidence type="ECO:0000256" key="5">
    <source>
        <dbReference type="ARBA" id="ARBA00022833"/>
    </source>
</evidence>
<keyword evidence="11" id="KW-0121">Carboxypeptidase</keyword>
<dbReference type="EMBL" id="JBHSNP010000009">
    <property type="protein sequence ID" value="MFC5602494.1"/>
    <property type="molecule type" value="Genomic_DNA"/>
</dbReference>
<keyword evidence="12" id="KW-1185">Reference proteome</keyword>
<accession>A0ABW0TVW2</accession>
<sequence length="592" mass="67699">MLKKIMASIMVLSIFLIHFSSTTMAQSTYYITTPKQEYTYEKMTKDIQQLAKDYPELVEYKSLGKTAYGRDIWAMKVGKGDATLLVTSSHHAREWMSTILTMHMAYKYAASYQSNQSIQGYNVKEVLDHTTIWFIPMVNPDGVTLQQKGLGAFPKEVHNQLIKMNNGSKDFKRWKANAQGIDPNRNYDVDWSKIQNNSANPSWRNHKGSKPGQIAEVKAVMKLVNEVNPEMLLDYHSAGEVLYWDYKIEYKTKQRDRIIANKIAGMTGYKLMFAQNKETGASTDWFIAKFGKPALTPEIGKFAGETSVPLSAFDRIWKQNEAVPLYAATESYQLWLDRQKLVYLTDVRVDLLNKTTLYSKPFKSANQSLNPQRVSVVGEKADWYLIKTDKGNMWIKKDNTKEYTVRGFVDYKEGEYWSEPILWSVDKGLISGSVVNNRRYLKPMDNLTEAHFLAILFRYAKPDELATTAPQSNYWASVPYQLATKYELPVEGSLGNMEKANQPITRGKMARILSSLHFGNSNISLEESVQFMYDANISNGYDASNKTFENFGVDEILKRGHISTFFMKYDDFLQNEAMNDISNTNAEDSGDE</sequence>
<keyword evidence="6" id="KW-0482">Metalloprotease</keyword>
<dbReference type="Pfam" id="PF00246">
    <property type="entry name" value="Peptidase_M14"/>
    <property type="match status" value="1"/>
</dbReference>
<dbReference type="SUPFAM" id="SSF53187">
    <property type="entry name" value="Zn-dependent exopeptidases"/>
    <property type="match status" value="1"/>
</dbReference>
<dbReference type="RefSeq" id="WP_381442594.1">
    <property type="nucleotide sequence ID" value="NZ_JBHSNP010000009.1"/>
</dbReference>
<evidence type="ECO:0000256" key="1">
    <source>
        <dbReference type="ARBA" id="ARBA00001947"/>
    </source>
</evidence>
<dbReference type="Gene3D" id="3.40.630.10">
    <property type="entry name" value="Zn peptidases"/>
    <property type="match status" value="1"/>
</dbReference>
<evidence type="ECO:0000256" key="6">
    <source>
        <dbReference type="ARBA" id="ARBA00023049"/>
    </source>
</evidence>
<evidence type="ECO:0000313" key="11">
    <source>
        <dbReference type="EMBL" id="MFC5602494.1"/>
    </source>
</evidence>
<name>A0ABW0TVW2_9BACL</name>
<comment type="caution">
    <text evidence="11">The sequence shown here is derived from an EMBL/GenBank/DDBJ whole genome shotgun (WGS) entry which is preliminary data.</text>
</comment>
<keyword evidence="4" id="KW-0378">Hydrolase</keyword>